<dbReference type="eggNOG" id="ENOG5033V50">
    <property type="taxonomic scope" value="Bacteria"/>
</dbReference>
<dbReference type="EMBL" id="ALJK01000150">
    <property type="protein sequence ID" value="EJN84374.1"/>
    <property type="molecule type" value="Genomic_DNA"/>
</dbReference>
<comment type="caution">
    <text evidence="1">The sequence shown here is derived from an EMBL/GenBank/DDBJ whole genome shotgun (WGS) entry which is preliminary data.</text>
</comment>
<evidence type="ECO:0000313" key="2">
    <source>
        <dbReference type="Proteomes" id="UP000007814"/>
    </source>
</evidence>
<organism evidence="1 2">
    <name type="scientific">Actinomyces naeslundii (strain ATCC 12104 / DSM 43013 / CCUG 2238 / JCM 8349 / NCTC 10301 / Howell 279)</name>
    <dbReference type="NCBI Taxonomy" id="1115803"/>
    <lineage>
        <taxon>Bacteria</taxon>
        <taxon>Bacillati</taxon>
        <taxon>Actinomycetota</taxon>
        <taxon>Actinomycetes</taxon>
        <taxon>Actinomycetales</taxon>
        <taxon>Actinomycetaceae</taxon>
        <taxon>Actinomyces</taxon>
    </lineage>
</organism>
<dbReference type="AlphaFoldDB" id="J3JJC7"/>
<gene>
    <name evidence="1" type="ORF">HMPREF1129_2456</name>
</gene>
<name>J3JJC7_ACTNH</name>
<proteinExistence type="predicted"/>
<dbReference type="Proteomes" id="UP000007814">
    <property type="component" value="Unassembled WGS sequence"/>
</dbReference>
<reference evidence="1 2" key="1">
    <citation type="submission" date="2012-07" db="EMBL/GenBank/DDBJ databases">
        <authorList>
            <person name="Durkin A.S."/>
            <person name="McCorrison J."/>
            <person name="Torralba M."/>
            <person name="Gillis M."/>
            <person name="Methe B."/>
            <person name="Sutton G."/>
            <person name="Nelson K.E."/>
        </authorList>
    </citation>
    <scope>NUCLEOTIDE SEQUENCE [LARGE SCALE GENOMIC DNA]</scope>
    <source>
        <strain evidence="2">ATCC 12104 / DSM 43013 / CCUG 2238 / JCM 8349 / NCTC 10301 / Howell 279</strain>
    </source>
</reference>
<sequence>MMRRVNRPICSDTSAVTNPARPETAYYRSFNVRTAGTIEANFPWVEKDTINTCTGKIDSDGRLIVGDYGKEEDRVPTSYAYDSKGNVGHYGATTSICIRITVRCDSTDI</sequence>
<protein>
    <submittedName>
        <fullName evidence="1">Uncharacterized protein</fullName>
    </submittedName>
</protein>
<accession>J3JJC7</accession>
<evidence type="ECO:0000313" key="1">
    <source>
        <dbReference type="EMBL" id="EJN84374.1"/>
    </source>
</evidence>